<organism evidence="1 2">
    <name type="scientific">Chryseobacterium formosense</name>
    <dbReference type="NCBI Taxonomy" id="236814"/>
    <lineage>
        <taxon>Bacteria</taxon>
        <taxon>Pseudomonadati</taxon>
        <taxon>Bacteroidota</taxon>
        <taxon>Flavobacteriia</taxon>
        <taxon>Flavobacteriales</taxon>
        <taxon>Weeksellaceae</taxon>
        <taxon>Chryseobacterium group</taxon>
        <taxon>Chryseobacterium</taxon>
    </lineage>
</organism>
<reference evidence="1 2" key="1">
    <citation type="submission" date="2014-07" db="EMBL/GenBank/DDBJ databases">
        <title>Genome of Chryseobacterium formosense LMG 24722.</title>
        <authorList>
            <person name="Pipes S.E."/>
            <person name="Stropko S.J."/>
            <person name="Newman J.D."/>
        </authorList>
    </citation>
    <scope>NUCLEOTIDE SEQUENCE [LARGE SCALE GENOMIC DNA]</scope>
    <source>
        <strain evidence="1 2">LMG 24722</strain>
    </source>
</reference>
<dbReference type="RefSeq" id="WP_034679475.1">
    <property type="nucleotide sequence ID" value="NZ_FPAP01000003.1"/>
</dbReference>
<dbReference type="STRING" id="236814.IX39_19750"/>
<sequence length="313" mass="37013">MIDQIKTRLENEIITPSKVDEFNRNHIFYDIKNIVIKNSNTESIVDLYYCFSLYEKCLSLARGNNMDLAAYWLHKVEQAHSNLSKELLEYLQILYIPCLAFYHYKKENYDIAMDLLSTEIRHSDLLLKNNQALKVEMKLEQLINKYRIYVALKDYESSVSLAVAMINFVTGNKKFDEIGEDDINWVADENYDNYLNWVNFLVNNIISKIEHDKEISENEKTMIYYAIFSNAQNLHCNDFIELIDSFNAYKYHYEGNHEAFLEHISKAFKKIHTLPVNLQRILLKCLTKSGYIDSQLNDEYMTKILKIKLPVYQ</sequence>
<dbReference type="AlphaFoldDB" id="A0A085YZA3"/>
<name>A0A085YZA3_9FLAO</name>
<protein>
    <submittedName>
        <fullName evidence="1">Uncharacterized protein</fullName>
    </submittedName>
</protein>
<comment type="caution">
    <text evidence="1">The sequence shown here is derived from an EMBL/GenBank/DDBJ whole genome shotgun (WGS) entry which is preliminary data.</text>
</comment>
<evidence type="ECO:0000313" key="1">
    <source>
        <dbReference type="EMBL" id="KFE97516.1"/>
    </source>
</evidence>
<accession>A0A085YZA3</accession>
<dbReference type="OrthoDB" id="1496313at2"/>
<dbReference type="Proteomes" id="UP000028713">
    <property type="component" value="Unassembled WGS sequence"/>
</dbReference>
<dbReference type="EMBL" id="JPRP01000005">
    <property type="protein sequence ID" value="KFE97516.1"/>
    <property type="molecule type" value="Genomic_DNA"/>
</dbReference>
<keyword evidence="2" id="KW-1185">Reference proteome</keyword>
<gene>
    <name evidence="1" type="ORF">IX39_19750</name>
</gene>
<evidence type="ECO:0000313" key="2">
    <source>
        <dbReference type="Proteomes" id="UP000028713"/>
    </source>
</evidence>
<proteinExistence type="predicted"/>